<gene>
    <name evidence="1" type="ORF">H257_18685</name>
</gene>
<protein>
    <submittedName>
        <fullName evidence="1">Uncharacterized protein</fullName>
    </submittedName>
</protein>
<dbReference type="AlphaFoldDB" id="W4FC77"/>
<dbReference type="EMBL" id="KI913311">
    <property type="protein sequence ID" value="ETV64436.1"/>
    <property type="molecule type" value="Genomic_DNA"/>
</dbReference>
<organism evidence="1">
    <name type="scientific">Aphanomyces astaci</name>
    <name type="common">Crayfish plague agent</name>
    <dbReference type="NCBI Taxonomy" id="112090"/>
    <lineage>
        <taxon>Eukaryota</taxon>
        <taxon>Sar</taxon>
        <taxon>Stramenopiles</taxon>
        <taxon>Oomycota</taxon>
        <taxon>Saprolegniomycetes</taxon>
        <taxon>Saprolegniales</taxon>
        <taxon>Verrucalvaceae</taxon>
        <taxon>Aphanomyces</taxon>
    </lineage>
</organism>
<sequence length="126" mass="13620">MFQLKGDARPTNQDLTSNFRRDMIAGCGQRPGRGGGSLGALPRCSSAPASLSADLRSIVYSIHVRRTSEPNAAFAFWIHAASGVVSRAYMAAPVRMFSRNYASRRANAPWGGRPRKLHEAVMAAVT</sequence>
<evidence type="ECO:0000313" key="1">
    <source>
        <dbReference type="EMBL" id="ETV64436.1"/>
    </source>
</evidence>
<dbReference type="RefSeq" id="XP_009846089.1">
    <property type="nucleotide sequence ID" value="XM_009847787.1"/>
</dbReference>
<dbReference type="GeneID" id="20820681"/>
<accession>W4FC77</accession>
<dbReference type="VEuPathDB" id="FungiDB:H257_18685"/>
<name>W4FC77_APHAT</name>
<feature type="non-terminal residue" evidence="1">
    <location>
        <position position="126"/>
    </location>
</feature>
<reference evidence="1" key="1">
    <citation type="submission" date="2013-12" db="EMBL/GenBank/DDBJ databases">
        <title>The Genome Sequence of Aphanomyces astaci APO3.</title>
        <authorList>
            <consortium name="The Broad Institute Genomics Platform"/>
            <person name="Russ C."/>
            <person name="Tyler B."/>
            <person name="van West P."/>
            <person name="Dieguez-Uribeondo J."/>
            <person name="Young S.K."/>
            <person name="Zeng Q."/>
            <person name="Gargeya S."/>
            <person name="Fitzgerald M."/>
            <person name="Abouelleil A."/>
            <person name="Alvarado L."/>
            <person name="Chapman S.B."/>
            <person name="Gainer-Dewar J."/>
            <person name="Goldberg J."/>
            <person name="Griggs A."/>
            <person name="Gujja S."/>
            <person name="Hansen M."/>
            <person name="Howarth C."/>
            <person name="Imamovic A."/>
            <person name="Ireland A."/>
            <person name="Larimer J."/>
            <person name="McCowan C."/>
            <person name="Murphy C."/>
            <person name="Pearson M."/>
            <person name="Poon T.W."/>
            <person name="Priest M."/>
            <person name="Roberts A."/>
            <person name="Saif S."/>
            <person name="Shea T."/>
            <person name="Sykes S."/>
            <person name="Wortman J."/>
            <person name="Nusbaum C."/>
            <person name="Birren B."/>
        </authorList>
    </citation>
    <scope>NUCLEOTIDE SEQUENCE [LARGE SCALE GENOMIC DNA]</scope>
    <source>
        <strain evidence="1">APO3</strain>
    </source>
</reference>
<proteinExistence type="predicted"/>